<sequence length="330" mass="36392">MRAIRLASLALGSVLAVAMAAGAQAEPIKLIGASQFDENHAFTKTMRKFEELVKACYAEPVEFQMHLNSELGLEKDYFAYMNQGISVDYAVVSPAHMSTFSKMAPLMDMPFLFRDEDHWRKVIDADALKPVADDILKKADVRIIGYAGGGTRNVFANIPVSNMEELKDLPIRMQGAPIWTRVFTALGAAPTVIAYNEVYNAIQTGVIKAAENEAAGVEQMKFYEVGPHLSLTKHAITVRPLAFSNKTYQRLPAELQKCIDEAGTEAGKVGREIESSQDSEKLKALEDKGLLETVEFTERDKMLELAQPVMKAYAEELGAGDVLDRINAIE</sequence>
<feature type="signal peptide" evidence="2">
    <location>
        <begin position="1"/>
        <end position="25"/>
    </location>
</feature>
<protein>
    <submittedName>
        <fullName evidence="3">TRAP transporter substrate-binding protein</fullName>
    </submittedName>
</protein>
<dbReference type="Gene3D" id="3.40.190.170">
    <property type="entry name" value="Bacterial extracellular solute-binding protein, family 7"/>
    <property type="match status" value="1"/>
</dbReference>
<name>A0AAP3XT48_9PROT</name>
<proteinExistence type="predicted"/>
<dbReference type="InterPro" id="IPR018389">
    <property type="entry name" value="DctP_fam"/>
</dbReference>
<keyword evidence="1 2" id="KW-0732">Signal</keyword>
<evidence type="ECO:0000313" key="4">
    <source>
        <dbReference type="Proteomes" id="UP001301140"/>
    </source>
</evidence>
<gene>
    <name evidence="3" type="ORF">PZ740_12615</name>
</gene>
<dbReference type="Proteomes" id="UP001301140">
    <property type="component" value="Unassembled WGS sequence"/>
</dbReference>
<dbReference type="InterPro" id="IPR038404">
    <property type="entry name" value="TRAP_DctP_sf"/>
</dbReference>
<evidence type="ECO:0000313" key="3">
    <source>
        <dbReference type="EMBL" id="MDF1587222.1"/>
    </source>
</evidence>
<comment type="caution">
    <text evidence="3">The sequence shown here is derived from an EMBL/GenBank/DDBJ whole genome shotgun (WGS) entry which is preliminary data.</text>
</comment>
<dbReference type="PANTHER" id="PTHR33376:SF4">
    <property type="entry name" value="SIALIC ACID-BINDING PERIPLASMIC PROTEIN SIAP"/>
    <property type="match status" value="1"/>
</dbReference>
<organism evidence="3 4">
    <name type="scientific">Marinimicrococcus flavescens</name>
    <dbReference type="NCBI Taxonomy" id="3031815"/>
    <lineage>
        <taxon>Bacteria</taxon>
        <taxon>Pseudomonadati</taxon>
        <taxon>Pseudomonadota</taxon>
        <taxon>Alphaproteobacteria</taxon>
        <taxon>Geminicoccales</taxon>
        <taxon>Geminicoccaceae</taxon>
        <taxon>Marinimicrococcus</taxon>
    </lineage>
</organism>
<dbReference type="RefSeq" id="WP_327789641.1">
    <property type="nucleotide sequence ID" value="NZ_JARGEQ010000126.1"/>
</dbReference>
<dbReference type="PANTHER" id="PTHR33376">
    <property type="match status" value="1"/>
</dbReference>
<evidence type="ECO:0000256" key="1">
    <source>
        <dbReference type="ARBA" id="ARBA00022729"/>
    </source>
</evidence>
<keyword evidence="4" id="KW-1185">Reference proteome</keyword>
<dbReference type="AlphaFoldDB" id="A0AAP3XT48"/>
<dbReference type="Pfam" id="PF03480">
    <property type="entry name" value="DctP"/>
    <property type="match status" value="1"/>
</dbReference>
<dbReference type="EMBL" id="JARGEQ010000126">
    <property type="protein sequence ID" value="MDF1587222.1"/>
    <property type="molecule type" value="Genomic_DNA"/>
</dbReference>
<reference evidence="3 4" key="1">
    <citation type="submission" date="2023-03" db="EMBL/GenBank/DDBJ databases">
        <title>YIM 152171 draft genome.</title>
        <authorList>
            <person name="Yang Z."/>
        </authorList>
    </citation>
    <scope>NUCLEOTIDE SEQUENCE [LARGE SCALE GENOMIC DNA]</scope>
    <source>
        <strain evidence="3 4">YIM 152171</strain>
    </source>
</reference>
<dbReference type="CDD" id="cd13603">
    <property type="entry name" value="PBP2_TRAP_Siap_TeaA_like"/>
    <property type="match status" value="1"/>
</dbReference>
<evidence type="ECO:0000256" key="2">
    <source>
        <dbReference type="SAM" id="SignalP"/>
    </source>
</evidence>
<dbReference type="GO" id="GO:0055085">
    <property type="term" value="P:transmembrane transport"/>
    <property type="evidence" value="ECO:0007669"/>
    <property type="project" value="InterPro"/>
</dbReference>
<dbReference type="NCBIfam" id="NF037995">
    <property type="entry name" value="TRAP_S1"/>
    <property type="match status" value="1"/>
</dbReference>
<accession>A0AAP3XT48</accession>
<feature type="chain" id="PRO_5042849243" evidence="2">
    <location>
        <begin position="26"/>
        <end position="330"/>
    </location>
</feature>